<name>A0ABP7D9K2_9MICC</name>
<dbReference type="EMBL" id="BAABEO010000034">
    <property type="protein sequence ID" value="GAA3701386.1"/>
    <property type="molecule type" value="Genomic_DNA"/>
</dbReference>
<protein>
    <recommendedName>
        <fullName evidence="6">Multicopper oxidase CueO</fullName>
        <ecNumber evidence="5">1.16.3.4</ecNumber>
    </recommendedName>
    <alternativeName>
        <fullName evidence="7">Copper efflux oxidase</fullName>
    </alternativeName>
    <alternativeName>
        <fullName evidence="8">Cuprous oxidase</fullName>
    </alternativeName>
</protein>
<evidence type="ECO:0000256" key="1">
    <source>
        <dbReference type="ARBA" id="ARBA00010609"/>
    </source>
</evidence>
<dbReference type="Pfam" id="PF07732">
    <property type="entry name" value="Cu-oxidase_3"/>
    <property type="match status" value="1"/>
</dbReference>
<dbReference type="PANTHER" id="PTHR48267:SF1">
    <property type="entry name" value="BILIRUBIN OXIDASE"/>
    <property type="match status" value="1"/>
</dbReference>
<evidence type="ECO:0000313" key="13">
    <source>
        <dbReference type="EMBL" id="GAA3701386.1"/>
    </source>
</evidence>
<organism evidence="13 14">
    <name type="scientific">Arthrobacter ginkgonis</name>
    <dbReference type="NCBI Taxonomy" id="1630594"/>
    <lineage>
        <taxon>Bacteria</taxon>
        <taxon>Bacillati</taxon>
        <taxon>Actinomycetota</taxon>
        <taxon>Actinomycetes</taxon>
        <taxon>Micrococcales</taxon>
        <taxon>Micrococcaceae</taxon>
        <taxon>Arthrobacter</taxon>
    </lineage>
</organism>
<dbReference type="InterPro" id="IPR008972">
    <property type="entry name" value="Cupredoxin"/>
</dbReference>
<feature type="region of interest" description="Disordered" evidence="10">
    <location>
        <begin position="508"/>
        <end position="531"/>
    </location>
</feature>
<comment type="similarity">
    <text evidence="1">Belongs to the multicopper oxidase family.</text>
</comment>
<evidence type="ECO:0000256" key="5">
    <source>
        <dbReference type="ARBA" id="ARBA00038978"/>
    </source>
</evidence>
<keyword evidence="4" id="KW-0560">Oxidoreductase</keyword>
<dbReference type="PANTHER" id="PTHR48267">
    <property type="entry name" value="CUPREDOXIN SUPERFAMILY PROTEIN"/>
    <property type="match status" value="1"/>
</dbReference>
<proteinExistence type="inferred from homology"/>
<evidence type="ECO:0000259" key="12">
    <source>
        <dbReference type="Pfam" id="PF07732"/>
    </source>
</evidence>
<evidence type="ECO:0000256" key="2">
    <source>
        <dbReference type="ARBA" id="ARBA00011245"/>
    </source>
</evidence>
<dbReference type="PROSITE" id="PS51318">
    <property type="entry name" value="TAT"/>
    <property type="match status" value="1"/>
</dbReference>
<reference evidence="14" key="1">
    <citation type="journal article" date="2019" name="Int. J. Syst. Evol. Microbiol.">
        <title>The Global Catalogue of Microorganisms (GCM) 10K type strain sequencing project: providing services to taxonomists for standard genome sequencing and annotation.</title>
        <authorList>
            <consortium name="The Broad Institute Genomics Platform"/>
            <consortium name="The Broad Institute Genome Sequencing Center for Infectious Disease"/>
            <person name="Wu L."/>
            <person name="Ma J."/>
        </authorList>
    </citation>
    <scope>NUCLEOTIDE SEQUENCE [LARGE SCALE GENOMIC DNA]</scope>
    <source>
        <strain evidence="14">JCM 30742</strain>
    </source>
</reference>
<keyword evidence="14" id="KW-1185">Reference proteome</keyword>
<dbReference type="EC" id="1.16.3.4" evidence="5"/>
<dbReference type="RefSeq" id="WP_345154030.1">
    <property type="nucleotide sequence ID" value="NZ_BAABEO010000034.1"/>
</dbReference>
<dbReference type="Gene3D" id="2.60.40.420">
    <property type="entry name" value="Cupredoxins - blue copper proteins"/>
    <property type="match status" value="3"/>
</dbReference>
<evidence type="ECO:0000256" key="4">
    <source>
        <dbReference type="ARBA" id="ARBA00023002"/>
    </source>
</evidence>
<dbReference type="PROSITE" id="PS00080">
    <property type="entry name" value="MULTICOPPER_OXIDASE2"/>
    <property type="match status" value="1"/>
</dbReference>
<evidence type="ECO:0000256" key="8">
    <source>
        <dbReference type="ARBA" id="ARBA00043090"/>
    </source>
</evidence>
<comment type="catalytic activity">
    <reaction evidence="9">
        <text>4 Cu(+) + O2 + 4 H(+) = 4 Cu(2+) + 2 H2O</text>
        <dbReference type="Rhea" id="RHEA:30083"/>
        <dbReference type="ChEBI" id="CHEBI:15377"/>
        <dbReference type="ChEBI" id="CHEBI:15378"/>
        <dbReference type="ChEBI" id="CHEBI:15379"/>
        <dbReference type="ChEBI" id="CHEBI:29036"/>
        <dbReference type="ChEBI" id="CHEBI:49552"/>
        <dbReference type="EC" id="1.16.3.4"/>
    </reaction>
    <physiologicalReaction direction="left-to-right" evidence="9">
        <dbReference type="Rhea" id="RHEA:30084"/>
    </physiologicalReaction>
</comment>
<evidence type="ECO:0000256" key="7">
    <source>
        <dbReference type="ARBA" id="ARBA00042896"/>
    </source>
</evidence>
<dbReference type="InterPro" id="IPR006311">
    <property type="entry name" value="TAT_signal"/>
</dbReference>
<dbReference type="Proteomes" id="UP001500752">
    <property type="component" value="Unassembled WGS sequence"/>
</dbReference>
<comment type="subunit">
    <text evidence="2">Monomer.</text>
</comment>
<evidence type="ECO:0000313" key="14">
    <source>
        <dbReference type="Proteomes" id="UP001500752"/>
    </source>
</evidence>
<gene>
    <name evidence="13" type="ORF">GCM10023081_42290</name>
</gene>
<dbReference type="InterPro" id="IPR011706">
    <property type="entry name" value="Cu-oxidase_C"/>
</dbReference>
<feature type="domain" description="Plastocyanin-like" evidence="12">
    <location>
        <begin position="93"/>
        <end position="195"/>
    </location>
</feature>
<dbReference type="InterPro" id="IPR045087">
    <property type="entry name" value="Cu-oxidase_fam"/>
</dbReference>
<dbReference type="Pfam" id="PF07731">
    <property type="entry name" value="Cu-oxidase_2"/>
    <property type="match status" value="1"/>
</dbReference>
<comment type="caution">
    <text evidence="13">The sequence shown here is derived from an EMBL/GenBank/DDBJ whole genome shotgun (WGS) entry which is preliminary data.</text>
</comment>
<evidence type="ECO:0000256" key="6">
    <source>
        <dbReference type="ARBA" id="ARBA00041027"/>
    </source>
</evidence>
<evidence type="ECO:0000256" key="9">
    <source>
        <dbReference type="ARBA" id="ARBA00048092"/>
    </source>
</evidence>
<dbReference type="CDD" id="cd04232">
    <property type="entry name" value="CuRO_1_CueO_FtsP"/>
    <property type="match status" value="1"/>
</dbReference>
<evidence type="ECO:0000259" key="11">
    <source>
        <dbReference type="Pfam" id="PF07731"/>
    </source>
</evidence>
<dbReference type="SUPFAM" id="SSF49503">
    <property type="entry name" value="Cupredoxins"/>
    <property type="match status" value="3"/>
</dbReference>
<evidence type="ECO:0000256" key="3">
    <source>
        <dbReference type="ARBA" id="ARBA00022723"/>
    </source>
</evidence>
<evidence type="ECO:0000256" key="10">
    <source>
        <dbReference type="SAM" id="MobiDB-lite"/>
    </source>
</evidence>
<feature type="domain" description="Plastocyanin-like" evidence="11">
    <location>
        <begin position="386"/>
        <end position="505"/>
    </location>
</feature>
<dbReference type="InterPro" id="IPR002355">
    <property type="entry name" value="Cu_oxidase_Cu_BS"/>
</dbReference>
<sequence length="531" mass="55015">MVPGAPPAGPRPALQGLSRPSRRTFLALAGGAVLAVGGGTAAALSSGKQDDDGGEAFATPLAIPPLAEAEVAGGVRSFRLKAGSGLTELLPGVSFRTMGYNGTFLGPTLRAARGETVRVAVTNGLTTATTAHWHGMCLPAAQDGTPHQSISRGETWTAEWTVDQPAATLWYHPHPHGQTEEQVVRGLAGLFLIDEAVDDAGAAGLPSEYGVDDIPLILQDVAVASGGRTEGGRTQAPVGRLGNTVLANGTHQAHFAASTPLLRLRVLNASSARCYNLGLKGGGRLWLVGTDGGLVPDPTALERVLLSPGERAEVLVELAPGADVVLRSFTHELGMGGDEELAGARDEFDLLRISGPAGGVSAGIPASLPAPELSSLPAGPPQGATVRTFNLGEKSINGATMAMDRIDLSVPAGAVELWRVENSSDHAHNFHVHGVQFRVRSVTGKDGAGMAAQLGWKDTVLVRPGESVDLVVPFGKHTDPDVPYMYHCHLLWHEDQGMMGQFTVVDPGSVEPGTETEAPTTLSAPAGSHHS</sequence>
<dbReference type="InterPro" id="IPR011707">
    <property type="entry name" value="Cu-oxidase-like_N"/>
</dbReference>
<accession>A0ABP7D9K2</accession>
<keyword evidence="3" id="KW-0479">Metal-binding</keyword>
<dbReference type="CDD" id="cd13890">
    <property type="entry name" value="CuRO_3_CueO_FtsP"/>
    <property type="match status" value="1"/>
</dbReference>